<evidence type="ECO:0000259" key="7">
    <source>
        <dbReference type="PROSITE" id="PS51393"/>
    </source>
</evidence>
<dbReference type="Pfam" id="PF00305">
    <property type="entry name" value="Lipoxygenase"/>
    <property type="match status" value="1"/>
</dbReference>
<evidence type="ECO:0000313" key="9">
    <source>
        <dbReference type="Proteomes" id="UP001164746"/>
    </source>
</evidence>
<reference evidence="8" key="1">
    <citation type="submission" date="2022-11" db="EMBL/GenBank/DDBJ databases">
        <title>Centuries of genome instability and evolution in soft-shell clam transmissible cancer (bioRxiv).</title>
        <authorList>
            <person name="Hart S.F.M."/>
            <person name="Yonemitsu M.A."/>
            <person name="Giersch R.M."/>
            <person name="Beal B.F."/>
            <person name="Arriagada G."/>
            <person name="Davis B.W."/>
            <person name="Ostrander E.A."/>
            <person name="Goff S.P."/>
            <person name="Metzger M.J."/>
        </authorList>
    </citation>
    <scope>NUCLEOTIDE SEQUENCE</scope>
    <source>
        <strain evidence="8">MELC-2E11</strain>
        <tissue evidence="8">Siphon/mantle</tissue>
    </source>
</reference>
<evidence type="ECO:0000259" key="6">
    <source>
        <dbReference type="PROSITE" id="PS50095"/>
    </source>
</evidence>
<dbReference type="Pfam" id="PF01477">
    <property type="entry name" value="PLAT"/>
    <property type="match status" value="1"/>
</dbReference>
<feature type="domain" description="PLAT" evidence="6">
    <location>
        <begin position="31"/>
        <end position="148"/>
    </location>
</feature>
<dbReference type="InterPro" id="IPR036226">
    <property type="entry name" value="LipOase_C_sf"/>
</dbReference>
<evidence type="ECO:0000313" key="8">
    <source>
        <dbReference type="EMBL" id="WAR22082.1"/>
    </source>
</evidence>
<dbReference type="SUPFAM" id="SSF48484">
    <property type="entry name" value="Lipoxigenase"/>
    <property type="match status" value="1"/>
</dbReference>
<dbReference type="PRINTS" id="PR00087">
    <property type="entry name" value="LIPOXYGENASE"/>
</dbReference>
<dbReference type="Gene3D" id="2.40.180.10">
    <property type="entry name" value="Catalase core domain"/>
    <property type="match status" value="1"/>
</dbReference>
<feature type="domain" description="Lipoxygenase" evidence="7">
    <location>
        <begin position="147"/>
        <end position="697"/>
    </location>
</feature>
<evidence type="ECO:0000256" key="1">
    <source>
        <dbReference type="ARBA" id="ARBA00022723"/>
    </source>
</evidence>
<evidence type="ECO:0000256" key="4">
    <source>
        <dbReference type="ARBA" id="ARBA00023098"/>
    </source>
</evidence>
<evidence type="ECO:0000256" key="3">
    <source>
        <dbReference type="ARBA" id="ARBA00023002"/>
    </source>
</evidence>
<dbReference type="PANTHER" id="PTHR11771">
    <property type="entry name" value="LIPOXYGENASE"/>
    <property type="match status" value="1"/>
</dbReference>
<keyword evidence="4" id="KW-0443">Lipid metabolism</keyword>
<proteinExistence type="predicted"/>
<organism evidence="8 9">
    <name type="scientific">Mya arenaria</name>
    <name type="common">Soft-shell clam</name>
    <dbReference type="NCBI Taxonomy" id="6604"/>
    <lineage>
        <taxon>Eukaryota</taxon>
        <taxon>Metazoa</taxon>
        <taxon>Spiralia</taxon>
        <taxon>Lophotrochozoa</taxon>
        <taxon>Mollusca</taxon>
        <taxon>Bivalvia</taxon>
        <taxon>Autobranchia</taxon>
        <taxon>Heteroconchia</taxon>
        <taxon>Euheterodonta</taxon>
        <taxon>Imparidentia</taxon>
        <taxon>Neoheterodontei</taxon>
        <taxon>Myida</taxon>
        <taxon>Myoidea</taxon>
        <taxon>Myidae</taxon>
        <taxon>Mya</taxon>
    </lineage>
</organism>
<accession>A0ABY7FKH0</accession>
<dbReference type="EMBL" id="CP111023">
    <property type="protein sequence ID" value="WAR22082.1"/>
    <property type="molecule type" value="Genomic_DNA"/>
</dbReference>
<dbReference type="InterPro" id="IPR036392">
    <property type="entry name" value="PLAT/LH2_dom_sf"/>
</dbReference>
<keyword evidence="3" id="KW-0560">Oxidoreductase</keyword>
<evidence type="ECO:0000256" key="2">
    <source>
        <dbReference type="ARBA" id="ARBA00022964"/>
    </source>
</evidence>
<dbReference type="PROSITE" id="PS50095">
    <property type="entry name" value="PLAT"/>
    <property type="match status" value="1"/>
</dbReference>
<gene>
    <name evidence="8" type="ORF">MAR_016056</name>
</gene>
<dbReference type="PROSITE" id="PS51393">
    <property type="entry name" value="LIPOXYGENASE_3"/>
    <property type="match status" value="1"/>
</dbReference>
<keyword evidence="1" id="KW-0479">Metal-binding</keyword>
<name>A0ABY7FKH0_MYAAR</name>
<dbReference type="Gene3D" id="1.20.245.10">
    <property type="entry name" value="Lipoxygenase-1, Domain 5"/>
    <property type="match status" value="1"/>
</dbReference>
<evidence type="ECO:0000256" key="5">
    <source>
        <dbReference type="PROSITE-ProRule" id="PRU00152"/>
    </source>
</evidence>
<dbReference type="SUPFAM" id="SSF49723">
    <property type="entry name" value="Lipase/lipooxygenase domain (PLAT/LH2 domain)"/>
    <property type="match status" value="1"/>
</dbReference>
<dbReference type="InterPro" id="IPR013819">
    <property type="entry name" value="LipOase_C"/>
</dbReference>
<comment type="caution">
    <text evidence="5">Lacks conserved residue(s) required for the propagation of feature annotation.</text>
</comment>
<dbReference type="InterPro" id="IPR001024">
    <property type="entry name" value="PLAT/LH2_dom"/>
</dbReference>
<sequence>MSNLGDRLKPSKTKYSLQINSQRKNIISQRNTFKITVKTGDKPKQSEVASVFITLYAKGNEAPTQKLEARFKDDFEGGQTDTFEKQHIKLPYEVDSIELRKCNPDDKRDWLINTVRVENMQTEWSREFAVFRRITSNETCIVHDYDTYLPNDVIYEKLPERFEQRQRELKEAKRDYVYKYEDGLPVHVRKLPSQETFSFWYMLKLFLELVLVRVKVIPIAFVNKQWGQNIEGLKNLYTFTTPPSDLDRWMSDEKFGMQRLNGVNSNVICLVRNMAQLRNIKVDQNDKVLSSENLTIKDAIAANRLFIVDHNILQDCPTNEGITLCSPIALFVRNEYGKIVPVAIQLFQNKTVGNPVFTPNDDEITWQLAKMWFNNADAQVHQSIHHLAYTHLIMEGFAVAAHRFLSTSHPVFKILAPHFLNMMAINKECIKSLLGEGKVFDQIMSSGGNGSKSLIAQYKCKWRLNAEGTLPTDLITRGVNDQKVIPYYPFRDDALLTYNAINQYVKDYVNLYYKDDEVLRSDSEVQAWRRDMDLPVSKGGLGIKGVPGRDSKFENKEDLALVLTSIIYTCSVGHAAVNFEQYEEYAFPLNYPSKLMGKPPQDKRKRNVVDILSILPPKPTHLELMTVATLLSKRTTKCLGYFEKEYIQDPAAVELVKKFRMKLRRVSAIIKENNSKRPIELQYLYLDPEHIPNSISI</sequence>
<dbReference type="InterPro" id="IPR000907">
    <property type="entry name" value="LipOase"/>
</dbReference>
<dbReference type="Proteomes" id="UP001164746">
    <property type="component" value="Chromosome 12"/>
</dbReference>
<keyword evidence="2" id="KW-0223">Dioxygenase</keyword>
<dbReference type="InterPro" id="IPR020834">
    <property type="entry name" value="LipOase_CS"/>
</dbReference>
<keyword evidence="9" id="KW-1185">Reference proteome</keyword>
<protein>
    <submittedName>
        <fullName evidence="8">AOSL-like protein</fullName>
    </submittedName>
</protein>
<dbReference type="PROSITE" id="PS00081">
    <property type="entry name" value="LIPOXYGENASE_2"/>
    <property type="match status" value="1"/>
</dbReference>
<dbReference type="Gene3D" id="3.10.450.60">
    <property type="match status" value="1"/>
</dbReference>